<keyword evidence="7" id="KW-0408">Iron</keyword>
<keyword evidence="13" id="KW-1185">Reference proteome</keyword>
<keyword evidence="4" id="KW-0479">Metal-binding</keyword>
<comment type="cofactor">
    <cofactor evidence="1">
        <name>heme b</name>
        <dbReference type="ChEBI" id="CHEBI:60344"/>
    </cofactor>
</comment>
<comment type="similarity">
    <text evidence="8">Belongs to the DyP-type peroxidase family.</text>
</comment>
<dbReference type="GO" id="GO:0004601">
    <property type="term" value="F:peroxidase activity"/>
    <property type="evidence" value="ECO:0007669"/>
    <property type="project" value="UniProtKB-KW"/>
</dbReference>
<dbReference type="Pfam" id="PF20628">
    <property type="entry name" value="Dyp_perox_C"/>
    <property type="match status" value="1"/>
</dbReference>
<evidence type="ECO:0000259" key="11">
    <source>
        <dbReference type="Pfam" id="PF20628"/>
    </source>
</evidence>
<proteinExistence type="inferred from homology"/>
<accession>A0ABY4L4M0</accession>
<name>A0ABY4L4M0_THEAE</name>
<dbReference type="SUPFAM" id="SSF54909">
    <property type="entry name" value="Dimeric alpha+beta barrel"/>
    <property type="match status" value="1"/>
</dbReference>
<evidence type="ECO:0000256" key="3">
    <source>
        <dbReference type="ARBA" id="ARBA00022617"/>
    </source>
</evidence>
<keyword evidence="6" id="KW-0560">Oxidoreductase</keyword>
<feature type="domain" description="Dyp-type peroxidase C-terminal" evidence="11">
    <location>
        <begin position="233"/>
        <end position="415"/>
    </location>
</feature>
<dbReference type="InterPro" id="IPR006314">
    <property type="entry name" value="Dyp_peroxidase"/>
</dbReference>
<dbReference type="InterPro" id="IPR006311">
    <property type="entry name" value="TAT_signal"/>
</dbReference>
<dbReference type="Proteomes" id="UP000832041">
    <property type="component" value="Chromosome"/>
</dbReference>
<organism evidence="12 13">
    <name type="scientific">Thermobifida alba</name>
    <name type="common">Thermomonospora alba</name>
    <dbReference type="NCBI Taxonomy" id="53522"/>
    <lineage>
        <taxon>Bacteria</taxon>
        <taxon>Bacillati</taxon>
        <taxon>Actinomycetota</taxon>
        <taxon>Actinomycetes</taxon>
        <taxon>Streptosporangiales</taxon>
        <taxon>Nocardiopsidaceae</taxon>
        <taxon>Thermobifida</taxon>
    </lineage>
</organism>
<evidence type="ECO:0000256" key="1">
    <source>
        <dbReference type="ARBA" id="ARBA00001970"/>
    </source>
</evidence>
<dbReference type="NCBIfam" id="TIGR01413">
    <property type="entry name" value="Dyp_perox_fam"/>
    <property type="match status" value="1"/>
</dbReference>
<dbReference type="PANTHER" id="PTHR30521:SF4">
    <property type="entry name" value="DEFERROCHELATASE"/>
    <property type="match status" value="1"/>
</dbReference>
<dbReference type="PANTHER" id="PTHR30521">
    <property type="entry name" value="DEFERROCHELATASE/PEROXIDASE"/>
    <property type="match status" value="1"/>
</dbReference>
<dbReference type="InterPro" id="IPR048328">
    <property type="entry name" value="Dyp_perox_C"/>
</dbReference>
<evidence type="ECO:0000256" key="5">
    <source>
        <dbReference type="ARBA" id="ARBA00022729"/>
    </source>
</evidence>
<gene>
    <name evidence="12" type="ORF">FOF52_16755</name>
</gene>
<dbReference type="PROSITE" id="PS51318">
    <property type="entry name" value="TAT"/>
    <property type="match status" value="1"/>
</dbReference>
<evidence type="ECO:0000256" key="9">
    <source>
        <dbReference type="SAM" id="MobiDB-lite"/>
    </source>
</evidence>
<feature type="domain" description="Dyp-type peroxidase N-terminal" evidence="10">
    <location>
        <begin position="71"/>
        <end position="221"/>
    </location>
</feature>
<protein>
    <submittedName>
        <fullName evidence="12">Dyp-type peroxidase</fullName>
    </submittedName>
</protein>
<feature type="region of interest" description="Disordered" evidence="9">
    <location>
        <begin position="41"/>
        <end position="72"/>
    </location>
</feature>
<dbReference type="InterPro" id="IPR048327">
    <property type="entry name" value="Dyp_perox_N"/>
</dbReference>
<reference evidence="12 13" key="1">
    <citation type="submission" date="2020-04" db="EMBL/GenBank/DDBJ databases">
        <title>Thermobifida alba genome sequencing and assembly.</title>
        <authorList>
            <person name="Luzics S."/>
            <person name="Horvath B."/>
            <person name="Nagy I."/>
            <person name="Toth A."/>
            <person name="Nagy I."/>
            <person name="Kukolya J."/>
        </authorList>
    </citation>
    <scope>NUCLEOTIDE SEQUENCE [LARGE SCALE GENOMIC DNA]</scope>
    <source>
        <strain evidence="12 13">DSM 43795</strain>
    </source>
</reference>
<keyword evidence="3" id="KW-0349">Heme</keyword>
<evidence type="ECO:0000256" key="6">
    <source>
        <dbReference type="ARBA" id="ARBA00023002"/>
    </source>
</evidence>
<evidence type="ECO:0000256" key="4">
    <source>
        <dbReference type="ARBA" id="ARBA00022723"/>
    </source>
</evidence>
<dbReference type="Pfam" id="PF04261">
    <property type="entry name" value="Dyp_perox_N"/>
    <property type="match status" value="1"/>
</dbReference>
<keyword evidence="2 12" id="KW-0575">Peroxidase</keyword>
<keyword evidence="5" id="KW-0732">Signal</keyword>
<evidence type="ECO:0000313" key="12">
    <source>
        <dbReference type="EMBL" id="UPT22409.1"/>
    </source>
</evidence>
<dbReference type="InterPro" id="IPR011008">
    <property type="entry name" value="Dimeric_a/b-barrel"/>
</dbReference>
<evidence type="ECO:0000256" key="8">
    <source>
        <dbReference type="ARBA" id="ARBA00025737"/>
    </source>
</evidence>
<dbReference type="RefSeq" id="WP_248590896.1">
    <property type="nucleotide sequence ID" value="NZ_BAABEB010000038.1"/>
</dbReference>
<evidence type="ECO:0000259" key="10">
    <source>
        <dbReference type="Pfam" id="PF04261"/>
    </source>
</evidence>
<dbReference type="EMBL" id="CP051627">
    <property type="protein sequence ID" value="UPT22409.1"/>
    <property type="molecule type" value="Genomic_DNA"/>
</dbReference>
<evidence type="ECO:0000256" key="2">
    <source>
        <dbReference type="ARBA" id="ARBA00022559"/>
    </source>
</evidence>
<evidence type="ECO:0000313" key="13">
    <source>
        <dbReference type="Proteomes" id="UP000832041"/>
    </source>
</evidence>
<feature type="compositionally biased region" description="Low complexity" evidence="9">
    <location>
        <begin position="41"/>
        <end position="53"/>
    </location>
</feature>
<sequence length="428" mass="45068">MTEPQTAPAGASRRGFLAGLGAAALTGAGVGMAAGEVVRPLLPDSDPAPAPADGQRLGMAEQPADTTAAPQPGIAGRAPAFVHVLSFDLADTVRETPEAAREGAAAALRSWTELAARLHAEGPAEVAEGAASAGLLPASLMVTVGIGGSLLRAIGAEDRSPDALADLPEFSTDELRPHWCGGDLMLQVGAEDPMVLAAAVDELVAAAAPTTAVRWSLPGFRRTAAASRDPDATPRNLMGQIDGTANPAQDHPLFDRTVTARHDDPAHAWMDGGSYLVVRRIRMLLDEWRKLDVPTRERALGRHLDTGAPLGGQRETDPVVLSARDADGQPLIPENAHVRLASPENNLGARMFRRGYSYDQGWRDGVRDAGLLFMAWQGDPATGFTPVQRSLADQGDALNRYIRHEGSALFAVPAAREGRYLGQDLIEG</sequence>
<evidence type="ECO:0000256" key="7">
    <source>
        <dbReference type="ARBA" id="ARBA00023004"/>
    </source>
</evidence>
<dbReference type="PROSITE" id="PS51404">
    <property type="entry name" value="DYP_PEROXIDASE"/>
    <property type="match status" value="1"/>
</dbReference>